<evidence type="ECO:0000313" key="2">
    <source>
        <dbReference type="Proteomes" id="UP000823388"/>
    </source>
</evidence>
<organism evidence="1 2">
    <name type="scientific">Panicum virgatum</name>
    <name type="common">Blackwell switchgrass</name>
    <dbReference type="NCBI Taxonomy" id="38727"/>
    <lineage>
        <taxon>Eukaryota</taxon>
        <taxon>Viridiplantae</taxon>
        <taxon>Streptophyta</taxon>
        <taxon>Embryophyta</taxon>
        <taxon>Tracheophyta</taxon>
        <taxon>Spermatophyta</taxon>
        <taxon>Magnoliopsida</taxon>
        <taxon>Liliopsida</taxon>
        <taxon>Poales</taxon>
        <taxon>Poaceae</taxon>
        <taxon>PACMAD clade</taxon>
        <taxon>Panicoideae</taxon>
        <taxon>Panicodae</taxon>
        <taxon>Paniceae</taxon>
        <taxon>Panicinae</taxon>
        <taxon>Panicum</taxon>
        <taxon>Panicum sect. Hiantes</taxon>
    </lineage>
</organism>
<sequence>MFLPLQDGYGACGGDGDGARSAPASSRRLGFCLFAVCVFLAKGRRQDFPAWGFSSGLLMSSAVVELSSGRRGVRRRWRIASSFLLVDGIADVLSTESKRCDVIAWADAAEPNEGPKRRPGGEWEPIKISCKRKLGL</sequence>
<protein>
    <submittedName>
        <fullName evidence="1">Uncharacterized protein</fullName>
    </submittedName>
</protein>
<name>A0A8T0W595_PANVG</name>
<dbReference type="AlphaFoldDB" id="A0A8T0W595"/>
<dbReference type="EMBL" id="CM029039">
    <property type="protein sequence ID" value="KAG2644461.1"/>
    <property type="molecule type" value="Genomic_DNA"/>
</dbReference>
<comment type="caution">
    <text evidence="1">The sequence shown here is derived from an EMBL/GenBank/DDBJ whole genome shotgun (WGS) entry which is preliminary data.</text>
</comment>
<reference evidence="1" key="1">
    <citation type="submission" date="2020-05" db="EMBL/GenBank/DDBJ databases">
        <title>WGS assembly of Panicum virgatum.</title>
        <authorList>
            <person name="Lovell J.T."/>
            <person name="Jenkins J."/>
            <person name="Shu S."/>
            <person name="Juenger T.E."/>
            <person name="Schmutz J."/>
        </authorList>
    </citation>
    <scope>NUCLEOTIDE SEQUENCE</scope>
    <source>
        <strain evidence="1">AP13</strain>
    </source>
</reference>
<accession>A0A8T0W595</accession>
<proteinExistence type="predicted"/>
<dbReference type="Proteomes" id="UP000823388">
    <property type="component" value="Chromosome 2K"/>
</dbReference>
<gene>
    <name evidence="1" type="ORF">PVAP13_2KG203216</name>
</gene>
<keyword evidence="2" id="KW-1185">Reference proteome</keyword>
<evidence type="ECO:0000313" key="1">
    <source>
        <dbReference type="EMBL" id="KAG2644461.1"/>
    </source>
</evidence>